<accession>A0AAD9PD54</accession>
<evidence type="ECO:0000313" key="2">
    <source>
        <dbReference type="Proteomes" id="UP001209878"/>
    </source>
</evidence>
<dbReference type="AlphaFoldDB" id="A0AAD9PD54"/>
<dbReference type="Proteomes" id="UP001209878">
    <property type="component" value="Unassembled WGS sequence"/>
</dbReference>
<dbReference type="EMBL" id="JAODUO010000027">
    <property type="protein sequence ID" value="KAK2192592.1"/>
    <property type="molecule type" value="Genomic_DNA"/>
</dbReference>
<organism evidence="1 2">
    <name type="scientific">Ridgeia piscesae</name>
    <name type="common">Tubeworm</name>
    <dbReference type="NCBI Taxonomy" id="27915"/>
    <lineage>
        <taxon>Eukaryota</taxon>
        <taxon>Metazoa</taxon>
        <taxon>Spiralia</taxon>
        <taxon>Lophotrochozoa</taxon>
        <taxon>Annelida</taxon>
        <taxon>Polychaeta</taxon>
        <taxon>Sedentaria</taxon>
        <taxon>Canalipalpata</taxon>
        <taxon>Sabellida</taxon>
        <taxon>Siboglinidae</taxon>
        <taxon>Ridgeia</taxon>
    </lineage>
</organism>
<keyword evidence="2" id="KW-1185">Reference proteome</keyword>
<gene>
    <name evidence="1" type="ORF">NP493_26g03053</name>
</gene>
<reference evidence="1" key="1">
    <citation type="journal article" date="2023" name="Mol. Biol. Evol.">
        <title>Third-Generation Sequencing Reveals the Adaptive Role of the Epigenome in Three Deep-Sea Polychaetes.</title>
        <authorList>
            <person name="Perez M."/>
            <person name="Aroh O."/>
            <person name="Sun Y."/>
            <person name="Lan Y."/>
            <person name="Juniper S.K."/>
            <person name="Young C.R."/>
            <person name="Angers B."/>
            <person name="Qian P.Y."/>
        </authorList>
    </citation>
    <scope>NUCLEOTIDE SEQUENCE</scope>
    <source>
        <strain evidence="1">R07B-5</strain>
    </source>
</reference>
<proteinExistence type="predicted"/>
<name>A0AAD9PD54_RIDPI</name>
<sequence>MKRKFDFISPFEFGVEHDGSERSEAIETCITRRDMLSAPGAAVAEFNVGVAATMRNLCEVMDVAQGQQLMASAGKTDARRLQQRNDR</sequence>
<comment type="caution">
    <text evidence="1">The sequence shown here is derived from an EMBL/GenBank/DDBJ whole genome shotgun (WGS) entry which is preliminary data.</text>
</comment>
<evidence type="ECO:0000313" key="1">
    <source>
        <dbReference type="EMBL" id="KAK2192592.1"/>
    </source>
</evidence>
<protein>
    <submittedName>
        <fullName evidence="1">Uncharacterized protein</fullName>
    </submittedName>
</protein>